<sequence length="339" mass="35237">MQTISLRTPYLIFVGDESRKNYVKTGAGLVDWRPELCVGQFRLTADTADLGLPDMSIAEAVEAGVGSLVIGTAAVGGEMPAHWQTSLAAAAAAGLDIVAGLHSHLGDSAELAAAAANGGARLVDVRVPPAKLPVGSGKKRGGLRLLTVGTDCALGKKYTALQLEKDMRAAGMNADFRASGQTGIMIAGEGIALDAVVSDFLTGAAELLSPDNSPAHWDVIEGQGGLFHPAYAPVSHGLLLGSQPDAFIVCHEAGREHISGWEHYRVPSIGEVISGTIRTGSLTNPDIRCAGISVNTSTLPASERAAYLRELAARYDLPCVDPLIDGTGAIVDYLRQLHG</sequence>
<dbReference type="Pfam" id="PF17396">
    <property type="entry name" value="DUF1611_N"/>
    <property type="match status" value="1"/>
</dbReference>
<protein>
    <submittedName>
        <fullName evidence="3">DUF1611 domain-containing protein</fullName>
    </submittedName>
</protein>
<feature type="domain" description="D-glutamate N-acetyltransferase-like C-terminal" evidence="1">
    <location>
        <begin position="134"/>
        <end position="331"/>
    </location>
</feature>
<dbReference type="Pfam" id="PF07755">
    <property type="entry name" value="DUF1611"/>
    <property type="match status" value="1"/>
</dbReference>
<dbReference type="EMBL" id="CP048711">
    <property type="protein sequence ID" value="QIB64595.1"/>
    <property type="molecule type" value="Genomic_DNA"/>
</dbReference>
<evidence type="ECO:0000259" key="2">
    <source>
        <dbReference type="Pfam" id="PF17396"/>
    </source>
</evidence>
<keyword evidence="4" id="KW-1185">Reference proteome</keyword>
<organism evidence="3 4">
    <name type="scientific">Kineobactrum salinum</name>
    <dbReference type="NCBI Taxonomy" id="2708301"/>
    <lineage>
        <taxon>Bacteria</taxon>
        <taxon>Pseudomonadati</taxon>
        <taxon>Pseudomonadota</taxon>
        <taxon>Gammaproteobacteria</taxon>
        <taxon>Cellvibrionales</taxon>
        <taxon>Halieaceae</taxon>
        <taxon>Kineobactrum</taxon>
    </lineage>
</organism>
<reference evidence="3 4" key="1">
    <citation type="submission" date="2020-02" db="EMBL/GenBank/DDBJ databases">
        <title>Genome sequencing for Kineobactrum sp. M2.</title>
        <authorList>
            <person name="Park S.-J."/>
        </authorList>
    </citation>
    <scope>NUCLEOTIDE SEQUENCE [LARGE SCALE GENOMIC DNA]</scope>
    <source>
        <strain evidence="3 4">M2</strain>
    </source>
</reference>
<dbReference type="InterPro" id="IPR027417">
    <property type="entry name" value="P-loop_NTPase"/>
</dbReference>
<dbReference type="PIRSF" id="PIRSF026760">
    <property type="entry name" value="UCP026760"/>
    <property type="match status" value="1"/>
</dbReference>
<dbReference type="Gene3D" id="3.40.50.300">
    <property type="entry name" value="P-loop containing nucleotide triphosphate hydrolases"/>
    <property type="match status" value="1"/>
</dbReference>
<evidence type="ECO:0000313" key="3">
    <source>
        <dbReference type="EMBL" id="QIB64595.1"/>
    </source>
</evidence>
<dbReference type="InterPro" id="IPR035402">
    <property type="entry name" value="DgcN-like_N"/>
</dbReference>
<dbReference type="InterPro" id="IPR035086">
    <property type="entry name" value="DgcN-like_C"/>
</dbReference>
<name>A0A6C0U2J9_9GAMM</name>
<evidence type="ECO:0000313" key="4">
    <source>
        <dbReference type="Proteomes" id="UP000477680"/>
    </source>
</evidence>
<dbReference type="InterPro" id="IPR011669">
    <property type="entry name" value="DgcN-like"/>
</dbReference>
<dbReference type="RefSeq" id="WP_163493845.1">
    <property type="nucleotide sequence ID" value="NZ_CP048711.1"/>
</dbReference>
<dbReference type="SUPFAM" id="SSF52540">
    <property type="entry name" value="P-loop containing nucleoside triphosphate hydrolases"/>
    <property type="match status" value="1"/>
</dbReference>
<gene>
    <name evidence="3" type="ORF">G3T16_03470</name>
</gene>
<dbReference type="Proteomes" id="UP000477680">
    <property type="component" value="Chromosome"/>
</dbReference>
<dbReference type="AlphaFoldDB" id="A0A6C0U2J9"/>
<proteinExistence type="predicted"/>
<dbReference type="PANTHER" id="PTHR40690">
    <property type="entry name" value="GLL3100 PROTEIN"/>
    <property type="match status" value="1"/>
</dbReference>
<dbReference type="PANTHER" id="PTHR40690:SF1">
    <property type="entry name" value="DUF1611 DOMAIN-CONTAINING PROTEIN"/>
    <property type="match status" value="1"/>
</dbReference>
<dbReference type="Gene3D" id="3.40.50.720">
    <property type="entry name" value="NAD(P)-binding Rossmann-like Domain"/>
    <property type="match status" value="1"/>
</dbReference>
<evidence type="ECO:0000259" key="1">
    <source>
        <dbReference type="Pfam" id="PF07755"/>
    </source>
</evidence>
<dbReference type="KEGG" id="kim:G3T16_03470"/>
<feature type="domain" description="D-glutamate N-acetyltransferase-like N-terminal" evidence="2">
    <location>
        <begin position="47"/>
        <end position="128"/>
    </location>
</feature>
<accession>A0A6C0U2J9</accession>